<dbReference type="InterPro" id="IPR002586">
    <property type="entry name" value="CobQ/CobB/MinD/ParA_Nub-bd_dom"/>
</dbReference>
<reference evidence="2 3" key="2">
    <citation type="submission" date="2018-03" db="EMBL/GenBank/DDBJ databases">
        <authorList>
            <person name="Keele B.F."/>
        </authorList>
    </citation>
    <scope>NUCLEOTIDE SEQUENCE [LARGE SCALE GENOMIC DNA]</scope>
    <source>
        <strain evidence="2 3">CCALA 016</strain>
    </source>
</reference>
<reference evidence="2 3" key="1">
    <citation type="submission" date="2018-03" db="EMBL/GenBank/DDBJ databases">
        <title>The ancient ancestry and fast evolution of plastids.</title>
        <authorList>
            <person name="Moore K.R."/>
            <person name="Magnabosco C."/>
            <person name="Momper L."/>
            <person name="Gold D.A."/>
            <person name="Bosak T."/>
            <person name="Fournier G.P."/>
        </authorList>
    </citation>
    <scope>NUCLEOTIDE SEQUENCE [LARGE SCALE GENOMIC DNA]</scope>
    <source>
        <strain evidence="2 3">CCALA 016</strain>
    </source>
</reference>
<protein>
    <recommendedName>
        <fullName evidence="1">CobQ/CobB/MinD/ParA nucleotide binding domain-containing protein</fullName>
    </recommendedName>
</protein>
<keyword evidence="3" id="KW-1185">Reference proteome</keyword>
<dbReference type="PANTHER" id="PTHR13696:SF96">
    <property type="entry name" value="COBQ_COBB_MIND_PARA NUCLEOTIDE BINDING DOMAIN-CONTAINING PROTEIN"/>
    <property type="match status" value="1"/>
</dbReference>
<dbReference type="PIRSF" id="PIRSF009320">
    <property type="entry name" value="Nuc_binding_HP_1000"/>
    <property type="match status" value="1"/>
</dbReference>
<comment type="caution">
    <text evidence="2">The sequence shown here is derived from an EMBL/GenBank/DDBJ whole genome shotgun (WGS) entry which is preliminary data.</text>
</comment>
<dbReference type="InterPro" id="IPR027417">
    <property type="entry name" value="P-loop_NTPase"/>
</dbReference>
<dbReference type="EMBL" id="PXOH01000055">
    <property type="protein sequence ID" value="PSF30496.1"/>
    <property type="molecule type" value="Genomic_DNA"/>
</dbReference>
<sequence length="210" mass="22824">MIIALTNQKGGVGKTTIAVHLAYWLSLQGSVVLVDTDVQQSSSNWLTDLKIPFAITDDPEDLLDLLPELSQKYDAVIVDGPAGLSEVTKSILYGCDLALIPCKPSGLDTHSSHKILRILSQAQRIRNNFPKAALLLNQAVKGTILLKESIDLLSKSTVPLLSTIIYNRQSISDAPGQGITVWQDPTPAAKIASQDFESLFRESLKLINGY</sequence>
<dbReference type="InterPro" id="IPR050678">
    <property type="entry name" value="DNA_Partitioning_ATPase"/>
</dbReference>
<evidence type="ECO:0000313" key="2">
    <source>
        <dbReference type="EMBL" id="PSF30496.1"/>
    </source>
</evidence>
<accession>A0A2T1LR02</accession>
<evidence type="ECO:0000259" key="1">
    <source>
        <dbReference type="Pfam" id="PF01656"/>
    </source>
</evidence>
<gene>
    <name evidence="2" type="ORF">C7H19_23825</name>
</gene>
<dbReference type="Proteomes" id="UP000239001">
    <property type="component" value="Unassembled WGS sequence"/>
</dbReference>
<dbReference type="OrthoDB" id="69313at2"/>
<name>A0A2T1LR02_9CHRO</name>
<dbReference type="RefSeq" id="WP_106459403.1">
    <property type="nucleotide sequence ID" value="NZ_PXOH01000055.1"/>
</dbReference>
<dbReference type="Gene3D" id="3.40.50.300">
    <property type="entry name" value="P-loop containing nucleotide triphosphate hydrolases"/>
    <property type="match status" value="1"/>
</dbReference>
<dbReference type="PANTHER" id="PTHR13696">
    <property type="entry name" value="P-LOOP CONTAINING NUCLEOSIDE TRIPHOSPHATE HYDROLASE"/>
    <property type="match status" value="1"/>
</dbReference>
<proteinExistence type="predicted"/>
<feature type="domain" description="CobQ/CobB/MinD/ParA nucleotide binding" evidence="1">
    <location>
        <begin position="3"/>
        <end position="181"/>
    </location>
</feature>
<evidence type="ECO:0000313" key="3">
    <source>
        <dbReference type="Proteomes" id="UP000239001"/>
    </source>
</evidence>
<dbReference type="AlphaFoldDB" id="A0A2T1LR02"/>
<organism evidence="2 3">
    <name type="scientific">Aphanothece hegewaldii CCALA 016</name>
    <dbReference type="NCBI Taxonomy" id="2107694"/>
    <lineage>
        <taxon>Bacteria</taxon>
        <taxon>Bacillati</taxon>
        <taxon>Cyanobacteriota</taxon>
        <taxon>Cyanophyceae</taxon>
        <taxon>Oscillatoriophycideae</taxon>
        <taxon>Chroococcales</taxon>
        <taxon>Aphanothecaceae</taxon>
        <taxon>Aphanothece</taxon>
    </lineage>
</organism>
<dbReference type="Pfam" id="PF01656">
    <property type="entry name" value="CbiA"/>
    <property type="match status" value="1"/>
</dbReference>
<dbReference type="SUPFAM" id="SSF52540">
    <property type="entry name" value="P-loop containing nucleoside triphosphate hydrolases"/>
    <property type="match status" value="1"/>
</dbReference>
<dbReference type="CDD" id="cd02042">
    <property type="entry name" value="ParAB_family"/>
    <property type="match status" value="1"/>
</dbReference>